<dbReference type="EMBL" id="KQ086020">
    <property type="protein sequence ID" value="KLO10647.1"/>
    <property type="molecule type" value="Genomic_DNA"/>
</dbReference>
<keyword evidence="2" id="KW-0472">Membrane</keyword>
<name>A0A0H2RGE7_9AGAM</name>
<keyword evidence="2" id="KW-0812">Transmembrane</keyword>
<protein>
    <submittedName>
        <fullName evidence="3">Uncharacterized protein</fullName>
    </submittedName>
</protein>
<evidence type="ECO:0000313" key="3">
    <source>
        <dbReference type="EMBL" id="KLO10647.1"/>
    </source>
</evidence>
<feature type="transmembrane region" description="Helical" evidence="2">
    <location>
        <begin position="167"/>
        <end position="185"/>
    </location>
</feature>
<gene>
    <name evidence="3" type="ORF">SCHPADRAFT_506728</name>
</gene>
<reference evidence="3 4" key="1">
    <citation type="submission" date="2015-04" db="EMBL/GenBank/DDBJ databases">
        <title>Complete genome sequence of Schizopora paradoxa KUC8140, a cosmopolitan wood degrader in East Asia.</title>
        <authorList>
            <consortium name="DOE Joint Genome Institute"/>
            <person name="Min B."/>
            <person name="Park H."/>
            <person name="Jang Y."/>
            <person name="Kim J.-J."/>
            <person name="Kim K.H."/>
            <person name="Pangilinan J."/>
            <person name="Lipzen A."/>
            <person name="Riley R."/>
            <person name="Grigoriev I.V."/>
            <person name="Spatafora J.W."/>
            <person name="Choi I.-G."/>
        </authorList>
    </citation>
    <scope>NUCLEOTIDE SEQUENCE [LARGE SCALE GENOMIC DNA]</scope>
    <source>
        <strain evidence="3 4">KUC8140</strain>
    </source>
</reference>
<dbReference type="InParanoid" id="A0A0H2RGE7"/>
<keyword evidence="2" id="KW-1133">Transmembrane helix</keyword>
<feature type="compositionally biased region" description="Polar residues" evidence="1">
    <location>
        <begin position="69"/>
        <end position="95"/>
    </location>
</feature>
<dbReference type="Proteomes" id="UP000053477">
    <property type="component" value="Unassembled WGS sequence"/>
</dbReference>
<organism evidence="3 4">
    <name type="scientific">Schizopora paradoxa</name>
    <dbReference type="NCBI Taxonomy" id="27342"/>
    <lineage>
        <taxon>Eukaryota</taxon>
        <taxon>Fungi</taxon>
        <taxon>Dikarya</taxon>
        <taxon>Basidiomycota</taxon>
        <taxon>Agaricomycotina</taxon>
        <taxon>Agaricomycetes</taxon>
        <taxon>Hymenochaetales</taxon>
        <taxon>Schizoporaceae</taxon>
        <taxon>Schizopora</taxon>
    </lineage>
</organism>
<evidence type="ECO:0000256" key="2">
    <source>
        <dbReference type="SAM" id="Phobius"/>
    </source>
</evidence>
<feature type="compositionally biased region" description="Basic and acidic residues" evidence="1">
    <location>
        <begin position="19"/>
        <end position="31"/>
    </location>
</feature>
<proteinExistence type="predicted"/>
<keyword evidence="4" id="KW-1185">Reference proteome</keyword>
<accession>A0A0H2RGE7</accession>
<dbReference type="AlphaFoldDB" id="A0A0H2RGE7"/>
<sequence length="190" mass="21515">MPPSSRDPEPPNEMYAPHELPRYAGQERERTANPYAPNNARGGPTEPRYENIPPSNPPVRTYTPPANIPPSNASLPEYQSDTYLPSAGRSDSFSQKYDDVEQTPAINYTSYSMTFLQEPAPPPRPKTPPQVFVMYNNPRRPTPPPPEQPVYYNPPPRTSYWTVRRTLSSLISLGISIGLIIYFLIHYKVI</sequence>
<evidence type="ECO:0000313" key="4">
    <source>
        <dbReference type="Proteomes" id="UP000053477"/>
    </source>
</evidence>
<evidence type="ECO:0000256" key="1">
    <source>
        <dbReference type="SAM" id="MobiDB-lite"/>
    </source>
</evidence>
<feature type="region of interest" description="Disordered" evidence="1">
    <location>
        <begin position="1"/>
        <end position="101"/>
    </location>
</feature>